<dbReference type="PANTHER" id="PTHR46725:SF1">
    <property type="entry name" value="COILED-COIL DOMAIN-CONTAINING PROTEIN 57"/>
    <property type="match status" value="1"/>
</dbReference>
<evidence type="ECO:0000256" key="2">
    <source>
        <dbReference type="SAM" id="MobiDB-lite"/>
    </source>
</evidence>
<dbReference type="PANTHER" id="PTHR46725">
    <property type="entry name" value="COILED-COIL DOMAIN-CONTAINING PROTEIN 57"/>
    <property type="match status" value="1"/>
</dbReference>
<protein>
    <submittedName>
        <fullName evidence="3">Uncharacterized protein</fullName>
    </submittedName>
</protein>
<dbReference type="GO" id="GO:0045931">
    <property type="term" value="P:positive regulation of mitotic cell cycle"/>
    <property type="evidence" value="ECO:0007669"/>
    <property type="project" value="TreeGrafter"/>
</dbReference>
<dbReference type="InterPro" id="IPR042481">
    <property type="entry name" value="CCDC57"/>
</dbReference>
<dbReference type="EMBL" id="CAJNYU010004256">
    <property type="protein sequence ID" value="CAF3736921.1"/>
    <property type="molecule type" value="Genomic_DNA"/>
</dbReference>
<feature type="coiled-coil region" evidence="1">
    <location>
        <begin position="18"/>
        <end position="52"/>
    </location>
</feature>
<dbReference type="Gene3D" id="1.10.287.1490">
    <property type="match status" value="1"/>
</dbReference>
<evidence type="ECO:0000313" key="4">
    <source>
        <dbReference type="EMBL" id="CAF4202458.1"/>
    </source>
</evidence>
<proteinExistence type="predicted"/>
<keyword evidence="1" id="KW-0175">Coiled coil</keyword>
<organism evidence="3 5">
    <name type="scientific">Rotaria socialis</name>
    <dbReference type="NCBI Taxonomy" id="392032"/>
    <lineage>
        <taxon>Eukaryota</taxon>
        <taxon>Metazoa</taxon>
        <taxon>Spiralia</taxon>
        <taxon>Gnathifera</taxon>
        <taxon>Rotifera</taxon>
        <taxon>Eurotatoria</taxon>
        <taxon>Bdelloidea</taxon>
        <taxon>Philodinida</taxon>
        <taxon>Philodinidae</taxon>
        <taxon>Rotaria</taxon>
    </lineage>
</organism>
<evidence type="ECO:0000313" key="3">
    <source>
        <dbReference type="EMBL" id="CAF3736921.1"/>
    </source>
</evidence>
<dbReference type="GO" id="GO:0007020">
    <property type="term" value="P:microtubule nucleation"/>
    <property type="evidence" value="ECO:0007669"/>
    <property type="project" value="TreeGrafter"/>
</dbReference>
<sequence>MDDQTLKKLALQKETEWLAVMQERLVALEATVENKDQQVAELNQKYNRLSEDFKYNLKLIDDRDKELATFDNRFKEMKKILNEKNSEISELKIVNDQLYTLKKQIELQIDEEKKHFLHRLSIKEKDLSNYKHQCDQILQTEREQLEQERRAINRRLTELENELERQRRELTNDFETQTKKLEYDWKRRQDEITNLQLGSELKSKLLTEEMEQHMQTIRKLELNNNELTERNKVSEKSVKELEWQLHEQDAVKNARIKELEFKCSNVDGRLQEREDDYSRKYSELDRLIREKDIKIEQLKQSYQELDDKLQSSNDQCFQLRQQQNEKQREHEHIIREKDVSLSALQDEISRIKKQWNHQLTQISKEHANENIELRALQDECDTLKAELKIKDNHINRYKKELEDALDRERALEEAKAQLDIDWQKKFEQNQRQEYHKSEDLIEKLSSAHEQSIAQVKKLENDIHFKDDLLKAYTNQYKSNGGDADVLVVLQRENENLRSVVAQMRQQMEALVNDLPSQTTSGQSSLMVELKNENQTLRQQNRDLISRLDSRHSTLDVDHTAVNNELKKSPQLNSYVQSLNNTIATLRTEKVQLVSQVRKLEGRLIQIEKNHDNFQRELRQRQSRIDQLTYQSNADDRRHQTELTSMKQKLSDVEALLLETRREADEYQKGIIERSADVAELERKLSEAKLELAGRTPLFNYGGQEILIQQLQDEIERLTKKYSELRPKLNDNNGNSNDDGINVTEVLLKQEIEQLKRRLERTNSRIQTLINDKERLLEISNHLRSQLNRYEDEPATIKRPQIVDAIPTNIRSNIPTSPKKDYVNLENKLQRLEQLQYALTKQELENRKRADQLANELQQQQQQQQQQRPTSAPEKAENPLMNSGNTITTIASENIRDLWKVLDNTPGKGPSIAKSSTINVNAQRKALTARTNRSSNQQQAAITSRGGGRGGSTRAKVRNWNARDD</sequence>
<feature type="coiled-coil region" evidence="1">
    <location>
        <begin position="135"/>
        <end position="244"/>
    </location>
</feature>
<evidence type="ECO:0000256" key="1">
    <source>
        <dbReference type="SAM" id="Coils"/>
    </source>
</evidence>
<accession>A0A818XFY1</accession>
<dbReference type="EMBL" id="CAJOBQ010000003">
    <property type="protein sequence ID" value="CAF4202458.1"/>
    <property type="molecule type" value="Genomic_DNA"/>
</dbReference>
<feature type="region of interest" description="Disordered" evidence="2">
    <location>
        <begin position="927"/>
        <end position="964"/>
    </location>
</feature>
<feature type="coiled-coil region" evidence="1">
    <location>
        <begin position="575"/>
        <end position="792"/>
    </location>
</feature>
<evidence type="ECO:0000313" key="5">
    <source>
        <dbReference type="Proteomes" id="UP000663869"/>
    </source>
</evidence>
<dbReference type="GO" id="GO:0005814">
    <property type="term" value="C:centriole"/>
    <property type="evidence" value="ECO:0007669"/>
    <property type="project" value="TreeGrafter"/>
</dbReference>
<feature type="region of interest" description="Disordered" evidence="2">
    <location>
        <begin position="851"/>
        <end position="883"/>
    </location>
</feature>
<dbReference type="AlphaFoldDB" id="A0A818XFY1"/>
<dbReference type="Proteomes" id="UP000663862">
    <property type="component" value="Unassembled WGS sequence"/>
</dbReference>
<feature type="compositionally biased region" description="Low complexity" evidence="2">
    <location>
        <begin position="857"/>
        <end position="866"/>
    </location>
</feature>
<dbReference type="GO" id="GO:0005876">
    <property type="term" value="C:spindle microtubule"/>
    <property type="evidence" value="ECO:0007669"/>
    <property type="project" value="TreeGrafter"/>
</dbReference>
<comment type="caution">
    <text evidence="3">The sequence shown here is derived from an EMBL/GenBank/DDBJ whole genome shotgun (WGS) entry which is preliminary data.</text>
</comment>
<reference evidence="3" key="1">
    <citation type="submission" date="2021-02" db="EMBL/GenBank/DDBJ databases">
        <authorList>
            <person name="Nowell W R."/>
        </authorList>
    </citation>
    <scope>NUCLEOTIDE SEQUENCE</scope>
</reference>
<dbReference type="GO" id="GO:0034451">
    <property type="term" value="C:centriolar satellite"/>
    <property type="evidence" value="ECO:0007669"/>
    <property type="project" value="TreeGrafter"/>
</dbReference>
<dbReference type="Proteomes" id="UP000663869">
    <property type="component" value="Unassembled WGS sequence"/>
</dbReference>
<dbReference type="GO" id="GO:0060271">
    <property type="term" value="P:cilium assembly"/>
    <property type="evidence" value="ECO:0007669"/>
    <property type="project" value="TreeGrafter"/>
</dbReference>
<feature type="coiled-coil region" evidence="1">
    <location>
        <begin position="281"/>
        <end position="546"/>
    </location>
</feature>
<name>A0A818XFY1_9BILA</name>
<feature type="compositionally biased region" description="Polar residues" evidence="2">
    <location>
        <begin position="928"/>
        <end position="941"/>
    </location>
</feature>
<dbReference type="GO" id="GO:0007099">
    <property type="term" value="P:centriole replication"/>
    <property type="evidence" value="ECO:0007669"/>
    <property type="project" value="TreeGrafter"/>
</dbReference>
<gene>
    <name evidence="3" type="ORF">FME351_LOCUS30033</name>
    <name evidence="4" type="ORF">TSG867_LOCUS188</name>
</gene>